<dbReference type="EMBL" id="JBHSGN010000011">
    <property type="protein sequence ID" value="MFC4672436.1"/>
    <property type="molecule type" value="Genomic_DNA"/>
</dbReference>
<name>A0ABV9KS74_9BACT</name>
<reference evidence="2" key="1">
    <citation type="journal article" date="2019" name="Int. J. Syst. Evol. Microbiol.">
        <title>The Global Catalogue of Microorganisms (GCM) 10K type strain sequencing project: providing services to taxonomists for standard genome sequencing and annotation.</title>
        <authorList>
            <consortium name="The Broad Institute Genomics Platform"/>
            <consortium name="The Broad Institute Genome Sequencing Center for Infectious Disease"/>
            <person name="Wu L."/>
            <person name="Ma J."/>
        </authorList>
    </citation>
    <scope>NUCLEOTIDE SEQUENCE [LARGE SCALE GENOMIC DNA]</scope>
    <source>
        <strain evidence="2">CCUG 66188</strain>
    </source>
</reference>
<sequence>MENFIRSNAENIWELLCERGQMTLRQIGEHTHCRDTIIFMSIGYLVKEDRINIEDRFGILYFQSRNTITEIYY</sequence>
<evidence type="ECO:0000313" key="1">
    <source>
        <dbReference type="EMBL" id="MFC4672436.1"/>
    </source>
</evidence>
<dbReference type="InterPro" id="IPR019707">
    <property type="entry name" value="DUF2582"/>
</dbReference>
<dbReference type="InterPro" id="IPR036388">
    <property type="entry name" value="WH-like_DNA-bd_sf"/>
</dbReference>
<comment type="caution">
    <text evidence="1">The sequence shown here is derived from an EMBL/GenBank/DDBJ whole genome shotgun (WGS) entry which is preliminary data.</text>
</comment>
<dbReference type="Proteomes" id="UP001596023">
    <property type="component" value="Unassembled WGS sequence"/>
</dbReference>
<organism evidence="1 2">
    <name type="scientific">Dysgonomonas termitidis</name>
    <dbReference type="NCBI Taxonomy" id="1516126"/>
    <lineage>
        <taxon>Bacteria</taxon>
        <taxon>Pseudomonadati</taxon>
        <taxon>Bacteroidota</taxon>
        <taxon>Bacteroidia</taxon>
        <taxon>Bacteroidales</taxon>
        <taxon>Dysgonomonadaceae</taxon>
        <taxon>Dysgonomonas</taxon>
    </lineage>
</organism>
<dbReference type="RefSeq" id="WP_379993609.1">
    <property type="nucleotide sequence ID" value="NZ_JBHSGN010000011.1"/>
</dbReference>
<accession>A0ABV9KS74</accession>
<gene>
    <name evidence="1" type="ORF">ACFO6W_01890</name>
</gene>
<evidence type="ECO:0000313" key="2">
    <source>
        <dbReference type="Proteomes" id="UP001596023"/>
    </source>
</evidence>
<proteinExistence type="predicted"/>
<dbReference type="Pfam" id="PF10771">
    <property type="entry name" value="DUF2582"/>
    <property type="match status" value="1"/>
</dbReference>
<keyword evidence="2" id="KW-1185">Reference proteome</keyword>
<dbReference type="Gene3D" id="1.10.10.10">
    <property type="entry name" value="Winged helix-like DNA-binding domain superfamily/Winged helix DNA-binding domain"/>
    <property type="match status" value="1"/>
</dbReference>
<protein>
    <submittedName>
        <fullName evidence="1">Winged helix-turn-helix domain-containing protein</fullName>
    </submittedName>
</protein>